<dbReference type="Pfam" id="PF18143">
    <property type="entry name" value="HAD_SAK_2"/>
    <property type="match status" value="1"/>
</dbReference>
<organism evidence="1">
    <name type="scientific">Streptomyces sp. NBC_00093</name>
    <dbReference type="NCBI Taxonomy" id="2975649"/>
    <lineage>
        <taxon>Bacteria</taxon>
        <taxon>Bacillati</taxon>
        <taxon>Actinomycetota</taxon>
        <taxon>Actinomycetes</taxon>
        <taxon>Kitasatosporales</taxon>
        <taxon>Streptomycetaceae</taxon>
        <taxon>Streptomyces</taxon>
    </lineage>
</organism>
<accession>A0AAU2A271</accession>
<evidence type="ECO:0000313" key="1">
    <source>
        <dbReference type="EMBL" id="WTT18709.1"/>
    </source>
</evidence>
<name>A0AAU2A271_9ACTN</name>
<dbReference type="AlphaFoldDB" id="A0AAU2A271"/>
<reference evidence="1" key="1">
    <citation type="submission" date="2022-10" db="EMBL/GenBank/DDBJ databases">
        <title>The complete genomes of actinobacterial strains from the NBC collection.</title>
        <authorList>
            <person name="Joergensen T.S."/>
            <person name="Alvarez Arevalo M."/>
            <person name="Sterndorff E.B."/>
            <person name="Faurdal D."/>
            <person name="Vuksanovic O."/>
            <person name="Mourched A.-S."/>
            <person name="Charusanti P."/>
            <person name="Shaw S."/>
            <person name="Blin K."/>
            <person name="Weber T."/>
        </authorList>
    </citation>
    <scope>NUCLEOTIDE SEQUENCE</scope>
    <source>
        <strain evidence="1">NBC_00093</strain>
    </source>
</reference>
<dbReference type="EMBL" id="CP108222">
    <property type="protein sequence ID" value="WTT18709.1"/>
    <property type="molecule type" value="Genomic_DNA"/>
</dbReference>
<proteinExistence type="predicted"/>
<protein>
    <recommendedName>
        <fullName evidence="2">Secreted protein</fullName>
    </recommendedName>
</protein>
<gene>
    <name evidence="1" type="ORF">OHA22_25870</name>
</gene>
<sequence>MTNPSLSPAALPLLFLDVDGPLIPFGGTREQYPDGYPTYEPARRPRLPASEANPLLPRIDPGLGPRLAALGCELVWATTWMGEANECVAPWLGLPDLPVVAWPEPGSDASPEVPGVHWKTRPLVEWAAGRDFVWLDDEIGGGDRRWVAAHHPGRALLHRVDPRHGLRDADFGVVEAWLR</sequence>
<evidence type="ECO:0008006" key="2">
    <source>
        <dbReference type="Google" id="ProtNLM"/>
    </source>
</evidence>